<dbReference type="InterPro" id="IPR014710">
    <property type="entry name" value="RmlC-like_jellyroll"/>
</dbReference>
<sequence>MPKLMWPMGILQDRSGTGKNSGWAKQRNASVSRRQKSWPEYLDMRLAPNTFRQRAGLDAQALTTEYETPAASRTFDFMVGGDGFVPAAAGHYIENTGSEDLIFLDVLQVPEFNDISIAQWLVLTPKQLVKDHLYLPDSVIDALAKEKPVILTGTRT</sequence>
<reference evidence="1 3" key="1">
    <citation type="journal article" date="2008" name="Genome Biol.">
        <title>The genome sequence of the model ascomycete fungus Podospora anserina.</title>
        <authorList>
            <person name="Espagne E."/>
            <person name="Lespinet O."/>
            <person name="Malagnac F."/>
            <person name="Da Silva C."/>
            <person name="Jaillon O."/>
            <person name="Porcel B.M."/>
            <person name="Couloux A."/>
            <person name="Aury J.-M."/>
            <person name="Segurens B."/>
            <person name="Poulain J."/>
            <person name="Anthouard V."/>
            <person name="Grossetete S."/>
            <person name="Khalili H."/>
            <person name="Coppin E."/>
            <person name="Dequard-Chablat M."/>
            <person name="Picard M."/>
            <person name="Contamine V."/>
            <person name="Arnaise S."/>
            <person name="Bourdais A."/>
            <person name="Berteaux-Lecellier V."/>
            <person name="Gautheret D."/>
            <person name="de Vries R.P."/>
            <person name="Battaglia E."/>
            <person name="Coutinho P.M."/>
            <person name="Danchin E.G.J."/>
            <person name="Henrissat B."/>
            <person name="El Khoury R."/>
            <person name="Sainsard-Chanet A."/>
            <person name="Boivin A."/>
            <person name="Pinan-Lucarre B."/>
            <person name="Sellem C.H."/>
            <person name="Debuchy R."/>
            <person name="Wincker P."/>
            <person name="Weissenbach J."/>
            <person name="Silar P."/>
        </authorList>
    </citation>
    <scope>NUCLEOTIDE SEQUENCE [LARGE SCALE GENOMIC DNA]</scope>
    <source>
        <strain evidence="3">S / ATCC MYA-4624 / DSM 980 / FGSC 10383</strain>
        <strain evidence="1">S mat+</strain>
    </source>
</reference>
<evidence type="ECO:0000313" key="2">
    <source>
        <dbReference type="EMBL" id="CDP24891.1"/>
    </source>
</evidence>
<accession>B2ABV6</accession>
<dbReference type="RefSeq" id="XP_001903106.1">
    <property type="nucleotide sequence ID" value="XM_001903071.1"/>
</dbReference>
<reference evidence="3" key="3">
    <citation type="journal article" date="2014" name="Genetics">
        <title>Maintaining two mating types: Structure of the mating type locus and its role in heterokaryosis in Podospora anserina.</title>
        <authorList>
            <person name="Grognet P."/>
            <person name="Bidard F."/>
            <person name="Kuchly C."/>
            <person name="Tong L.C.H."/>
            <person name="Coppin E."/>
            <person name="Benkhali J.A."/>
            <person name="Couloux A."/>
            <person name="Wincker P."/>
            <person name="Debuchy R."/>
            <person name="Silar P."/>
        </authorList>
    </citation>
    <scope>GENOME REANNOTATION</scope>
    <source>
        <strain evidence="3">S / ATCC MYA-4624 / DSM 980 / FGSC 10383</strain>
    </source>
</reference>
<organism evidence="1">
    <name type="scientific">Podospora anserina (strain S / ATCC MYA-4624 / DSM 980 / FGSC 10383)</name>
    <name type="common">Pleurage anserina</name>
    <dbReference type="NCBI Taxonomy" id="515849"/>
    <lineage>
        <taxon>Eukaryota</taxon>
        <taxon>Fungi</taxon>
        <taxon>Dikarya</taxon>
        <taxon>Ascomycota</taxon>
        <taxon>Pezizomycotina</taxon>
        <taxon>Sordariomycetes</taxon>
        <taxon>Sordariomycetidae</taxon>
        <taxon>Sordariales</taxon>
        <taxon>Podosporaceae</taxon>
        <taxon>Podospora</taxon>
        <taxon>Podospora anserina</taxon>
    </lineage>
</organism>
<dbReference type="Proteomes" id="UP000001197">
    <property type="component" value="Chromosome 2"/>
</dbReference>
<dbReference type="KEGG" id="pan:PODANSg118"/>
<dbReference type="OrthoDB" id="10263073at2759"/>
<proteinExistence type="predicted"/>
<reference evidence="1" key="2">
    <citation type="submission" date="2008-07" db="EMBL/GenBank/DDBJ databases">
        <authorList>
            <person name="Genoscope - CEA"/>
        </authorList>
    </citation>
    <scope>NUCLEOTIDE SEQUENCE</scope>
    <source>
        <strain evidence="1">S mat+</strain>
    </source>
</reference>
<dbReference type="EMBL" id="FO904937">
    <property type="protein sequence ID" value="CDP24891.1"/>
    <property type="molecule type" value="Genomic_DNA"/>
</dbReference>
<dbReference type="EMBL" id="CU633446">
    <property type="protein sequence ID" value="CAP60878.1"/>
    <property type="molecule type" value="Genomic_DNA"/>
</dbReference>
<dbReference type="SUPFAM" id="SSF51182">
    <property type="entry name" value="RmlC-like cupins"/>
    <property type="match status" value="1"/>
</dbReference>
<dbReference type="AlphaFoldDB" id="B2ABV6"/>
<dbReference type="VEuPathDB" id="FungiDB:PODANS_0_630"/>
<dbReference type="GeneID" id="6187166"/>
<name>B2ABV6_PODAN</name>
<dbReference type="InterPro" id="IPR011051">
    <property type="entry name" value="RmlC_Cupin_sf"/>
</dbReference>
<keyword evidence="3" id="KW-1185">Reference proteome</keyword>
<dbReference type="eggNOG" id="ENOG502QQ0P">
    <property type="taxonomic scope" value="Eukaryota"/>
</dbReference>
<dbReference type="HOGENOM" id="CLU_1687425_0_0_1"/>
<gene>
    <name evidence="1" type="ORF">PODANS_0_630</name>
</gene>
<reference evidence="2" key="4">
    <citation type="submission" date="2014-09" db="EMBL/GenBank/DDBJ databases">
        <title>Maintaining two mating types: Structure of the mating type locus and its role in heterokaryosis in Podospora anserina.</title>
        <authorList>
            <person name="Grognet P."/>
            <person name="Bidard F."/>
            <person name="Kuchly C."/>
            <person name="Chan Ho Tong L."/>
            <person name="Coppin E."/>
            <person name="Ait Benkhali J."/>
            <person name="Couloux A."/>
            <person name="Wincker P."/>
            <person name="Debuchy R."/>
            <person name="Silar P."/>
        </authorList>
    </citation>
    <scope>NUCLEOTIDE SEQUENCE</scope>
</reference>
<dbReference type="Gene3D" id="2.60.120.10">
    <property type="entry name" value="Jelly Rolls"/>
    <property type="match status" value="1"/>
</dbReference>
<evidence type="ECO:0000313" key="3">
    <source>
        <dbReference type="Proteomes" id="UP000001197"/>
    </source>
</evidence>
<protein>
    <submittedName>
        <fullName evidence="2">Oxalate decarboxylase</fullName>
    </submittedName>
    <submittedName>
        <fullName evidence="1">Podospora anserina S mat+ genomic DNA chromosome 2, supercontig 1</fullName>
    </submittedName>
</protein>
<evidence type="ECO:0000313" key="1">
    <source>
        <dbReference type="EMBL" id="CAP60878.1"/>
    </source>
</evidence>